<reference evidence="8 9" key="1">
    <citation type="submission" date="2024-07" db="EMBL/GenBank/DDBJ databases">
        <title>Section-level genome sequencing and comparative genomics of Aspergillus sections Usti and Cavernicolus.</title>
        <authorList>
            <consortium name="Lawrence Berkeley National Laboratory"/>
            <person name="Nybo J.L."/>
            <person name="Vesth T.C."/>
            <person name="Theobald S."/>
            <person name="Frisvad J.C."/>
            <person name="Larsen T.O."/>
            <person name="Kjaerboelling I."/>
            <person name="Rothschild-Mancinelli K."/>
            <person name="Lyhne E.K."/>
            <person name="Kogle M.E."/>
            <person name="Barry K."/>
            <person name="Clum A."/>
            <person name="Na H."/>
            <person name="Ledsgaard L."/>
            <person name="Lin J."/>
            <person name="Lipzen A."/>
            <person name="Kuo A."/>
            <person name="Riley R."/>
            <person name="Mondo S."/>
            <person name="Labutti K."/>
            <person name="Haridas S."/>
            <person name="Pangalinan J."/>
            <person name="Salamov A.A."/>
            <person name="Simmons B.A."/>
            <person name="Magnuson J.K."/>
            <person name="Chen J."/>
            <person name="Drula E."/>
            <person name="Henrissat B."/>
            <person name="Wiebenga A."/>
            <person name="Lubbers R.J."/>
            <person name="Gomes A.C."/>
            <person name="Makela M.R."/>
            <person name="Stajich J."/>
            <person name="Grigoriev I.V."/>
            <person name="Mortensen U.H."/>
            <person name="De Vries R.P."/>
            <person name="Baker S.E."/>
            <person name="Andersen M.R."/>
        </authorList>
    </citation>
    <scope>NUCLEOTIDE SEQUENCE [LARGE SCALE GENOMIC DNA]</scope>
    <source>
        <strain evidence="8 9">CBS 123904</strain>
    </source>
</reference>
<evidence type="ECO:0000256" key="6">
    <source>
        <dbReference type="SAM" id="MobiDB-lite"/>
    </source>
</evidence>
<evidence type="ECO:0000256" key="5">
    <source>
        <dbReference type="ARBA" id="ARBA00023242"/>
    </source>
</evidence>
<dbReference type="Pfam" id="PF11754">
    <property type="entry name" value="Velvet"/>
    <property type="match status" value="2"/>
</dbReference>
<keyword evidence="4" id="KW-0804">Transcription</keyword>
<name>A0ABR4KUT8_9EURO</name>
<keyword evidence="2" id="KW-0749">Sporulation</keyword>
<evidence type="ECO:0000256" key="4">
    <source>
        <dbReference type="ARBA" id="ARBA00023163"/>
    </source>
</evidence>
<feature type="compositionally biased region" description="Low complexity" evidence="6">
    <location>
        <begin position="151"/>
        <end position="161"/>
    </location>
</feature>
<accession>A0ABR4KUT8</accession>
<evidence type="ECO:0000256" key="3">
    <source>
        <dbReference type="ARBA" id="ARBA00023015"/>
    </source>
</evidence>
<keyword evidence="3" id="KW-0805">Transcription regulation</keyword>
<feature type="compositionally biased region" description="Polar residues" evidence="6">
    <location>
        <begin position="118"/>
        <end position="129"/>
    </location>
</feature>
<dbReference type="Gene3D" id="2.60.40.3960">
    <property type="entry name" value="Velvet domain"/>
    <property type="match status" value="1"/>
</dbReference>
<organism evidence="8 9">
    <name type="scientific">Aspergillus pseudoustus</name>
    <dbReference type="NCBI Taxonomy" id="1810923"/>
    <lineage>
        <taxon>Eukaryota</taxon>
        <taxon>Fungi</taxon>
        <taxon>Dikarya</taxon>
        <taxon>Ascomycota</taxon>
        <taxon>Pezizomycotina</taxon>
        <taxon>Eurotiomycetes</taxon>
        <taxon>Eurotiomycetidae</taxon>
        <taxon>Eurotiales</taxon>
        <taxon>Aspergillaceae</taxon>
        <taxon>Aspergillus</taxon>
        <taxon>Aspergillus subgen. Nidulantes</taxon>
    </lineage>
</organism>
<dbReference type="EMBL" id="JBFXLU010000008">
    <property type="protein sequence ID" value="KAL2856051.1"/>
    <property type="molecule type" value="Genomic_DNA"/>
</dbReference>
<evidence type="ECO:0000256" key="2">
    <source>
        <dbReference type="ARBA" id="ARBA00022969"/>
    </source>
</evidence>
<evidence type="ECO:0000313" key="9">
    <source>
        <dbReference type="Proteomes" id="UP001610446"/>
    </source>
</evidence>
<dbReference type="PANTHER" id="PTHR33572">
    <property type="entry name" value="SPORE DEVELOPMENT REGULATOR VOSA"/>
    <property type="match status" value="1"/>
</dbReference>
<evidence type="ECO:0000313" key="8">
    <source>
        <dbReference type="EMBL" id="KAL2856051.1"/>
    </source>
</evidence>
<dbReference type="Proteomes" id="UP001610446">
    <property type="component" value="Unassembled WGS sequence"/>
</dbReference>
<evidence type="ECO:0000256" key="1">
    <source>
        <dbReference type="ARBA" id="ARBA00004123"/>
    </source>
</evidence>
<dbReference type="InterPro" id="IPR037525">
    <property type="entry name" value="Velvet_dom"/>
</dbReference>
<proteinExistence type="predicted"/>
<sequence>MTTYARYQHAGSYRFQHTFARTADIAAQPCEDSLLQMSGTPWEQWTYISDSRYPNNRTQVPDEDSQQQVAILNPPYTAQGPPRFLFPGSQGQEPSHSRLPAQGRVWDSGSDSRHRYPPTTTGSLAQYSIQRPAAPRNLEFGPPPSAYYETSSRGRGSVSSVSRLNDVDSQYSSSSATLPSPVHSDKSPGIYPQMAPLPNYQLPIHQRQSTVSMPSGFENILHHSPTPSPPPRPRTSSLSRCRLHIRQQPIAARACGAGDRDRRPVDPPPIIQMLLTDFDPGSEEDKAMIQDPRFTVGCLLHPVHESHWRGSSDMGLDDSSAPGQSTPLLSGKAFVSPFYVDEEPDPDTAPAHPSSDDYKTDAQGFAQQSQGVSRTPPACFFIFSDLSVRTAGIYRLQFRLMNWGEIEDTGQVVPVLAEAWSEPFRVHPAKDFPGMSDSSILDVRLKELGFVELKIRGKGIGKGRRVGKKDSKSQQD</sequence>
<dbReference type="PANTHER" id="PTHR33572:SF17">
    <property type="entry name" value="SEXUAL DEVELOPMENT REGULATOR VELC"/>
    <property type="match status" value="1"/>
</dbReference>
<keyword evidence="9" id="KW-1185">Reference proteome</keyword>
<evidence type="ECO:0000259" key="7">
    <source>
        <dbReference type="PROSITE" id="PS51821"/>
    </source>
</evidence>
<dbReference type="InterPro" id="IPR021740">
    <property type="entry name" value="Velvet"/>
</dbReference>
<comment type="caution">
    <text evidence="8">The sequence shown here is derived from an EMBL/GenBank/DDBJ whole genome shotgun (WGS) entry which is preliminary data.</text>
</comment>
<feature type="region of interest" description="Disordered" evidence="6">
    <location>
        <begin position="74"/>
        <end position="161"/>
    </location>
</feature>
<keyword evidence="5" id="KW-0539">Nucleus</keyword>
<feature type="domain" description="Velvet" evidence="7">
    <location>
        <begin position="236"/>
        <end position="456"/>
    </location>
</feature>
<gene>
    <name evidence="8" type="ORF">BJY01DRAFT_188029</name>
</gene>
<protein>
    <submittedName>
        <fullName evidence="8">Velvet factor-domain-containing protein</fullName>
    </submittedName>
</protein>
<dbReference type="InterPro" id="IPR038491">
    <property type="entry name" value="Velvet_dom_sf"/>
</dbReference>
<feature type="region of interest" description="Disordered" evidence="6">
    <location>
        <begin position="339"/>
        <end position="362"/>
    </location>
</feature>
<comment type="subcellular location">
    <subcellularLocation>
        <location evidence="1">Nucleus</location>
    </subcellularLocation>
</comment>
<dbReference type="PROSITE" id="PS51821">
    <property type="entry name" value="VELVET"/>
    <property type="match status" value="1"/>
</dbReference>